<name>B9TH51_RICCO</name>
<sequence length="260" mass="28770">AGKDQQLAGLDDVVVPAALEIAAAQLDHAHAPPRRAEAALDLLQRHHAMHGTLQLVLAAVRRQVVQQQHRGARVRQALAQGDDLASIVGAVARQQPYLHHGIDDDARRARLVDAIGDVVDERRQFGLGRQQDRLRCRLVRRQRQCLDNLDAVEVPAMVVRRRAQFDLGLRQRQVQAAVALLDAFDQVAQPERRLAGARPAFDQVDALAQQAAAQDGVEFGDAGNDTGEFRCHVDLSERCLMVWRRRWHVGCHPNGASAID</sequence>
<reference evidence="2" key="1">
    <citation type="journal article" date="2010" name="Nat. Biotechnol.">
        <title>Draft genome sequence of the oilseed species Ricinus communis.</title>
        <authorList>
            <person name="Chan A.P."/>
            <person name="Crabtree J."/>
            <person name="Zhao Q."/>
            <person name="Lorenzi H."/>
            <person name="Orvis J."/>
            <person name="Puiu D."/>
            <person name="Melake-Berhan A."/>
            <person name="Jones K.M."/>
            <person name="Redman J."/>
            <person name="Chen G."/>
            <person name="Cahoon E.B."/>
            <person name="Gedil M."/>
            <person name="Stanke M."/>
            <person name="Haas B.J."/>
            <person name="Wortman J.R."/>
            <person name="Fraser-Liggett C.M."/>
            <person name="Ravel J."/>
            <person name="Rabinowicz P.D."/>
        </authorList>
    </citation>
    <scope>NUCLEOTIDE SEQUENCE [LARGE SCALE GENOMIC DNA]</scope>
    <source>
        <strain evidence="2">cv. Hale</strain>
    </source>
</reference>
<dbReference type="InParanoid" id="B9TH51"/>
<proteinExistence type="predicted"/>
<protein>
    <submittedName>
        <fullName evidence="1">Uncharacterized protein</fullName>
    </submittedName>
</protein>
<gene>
    <name evidence="1" type="ORF">RCOM_1948360</name>
</gene>
<dbReference type="Proteomes" id="UP000008311">
    <property type="component" value="Unassembled WGS sequence"/>
</dbReference>
<feature type="non-terminal residue" evidence="1">
    <location>
        <position position="1"/>
    </location>
</feature>
<keyword evidence="2" id="KW-1185">Reference proteome</keyword>
<evidence type="ECO:0000313" key="1">
    <source>
        <dbReference type="EMBL" id="EEF24814.1"/>
    </source>
</evidence>
<evidence type="ECO:0000313" key="2">
    <source>
        <dbReference type="Proteomes" id="UP000008311"/>
    </source>
</evidence>
<organism evidence="1 2">
    <name type="scientific">Ricinus communis</name>
    <name type="common">Castor bean</name>
    <dbReference type="NCBI Taxonomy" id="3988"/>
    <lineage>
        <taxon>Eukaryota</taxon>
        <taxon>Viridiplantae</taxon>
        <taxon>Streptophyta</taxon>
        <taxon>Embryophyta</taxon>
        <taxon>Tracheophyta</taxon>
        <taxon>Spermatophyta</taxon>
        <taxon>Magnoliopsida</taxon>
        <taxon>eudicotyledons</taxon>
        <taxon>Gunneridae</taxon>
        <taxon>Pentapetalae</taxon>
        <taxon>rosids</taxon>
        <taxon>fabids</taxon>
        <taxon>Malpighiales</taxon>
        <taxon>Euphorbiaceae</taxon>
        <taxon>Acalyphoideae</taxon>
        <taxon>Acalypheae</taxon>
        <taxon>Ricinus</taxon>
    </lineage>
</organism>
<dbReference type="EMBL" id="EQ981207">
    <property type="protein sequence ID" value="EEF24814.1"/>
    <property type="molecule type" value="Genomic_DNA"/>
</dbReference>
<accession>B9TH51</accession>
<dbReference type="AlphaFoldDB" id="B9TH51"/>